<dbReference type="AlphaFoldDB" id="A0AAV2H9U3"/>
<feature type="transmembrane region" description="Helical" evidence="4">
    <location>
        <begin position="12"/>
        <end position="34"/>
    </location>
</feature>
<dbReference type="Proteomes" id="UP001497497">
    <property type="component" value="Unassembled WGS sequence"/>
</dbReference>
<dbReference type="GO" id="GO:0005783">
    <property type="term" value="C:endoplasmic reticulum"/>
    <property type="evidence" value="ECO:0007669"/>
    <property type="project" value="TreeGrafter"/>
</dbReference>
<dbReference type="InterPro" id="IPR032098">
    <property type="entry name" value="Acyltransf_C"/>
</dbReference>
<comment type="caution">
    <text evidence="6">The sequence shown here is derived from an EMBL/GenBank/DDBJ whole genome shotgun (WGS) entry which is preliminary data.</text>
</comment>
<keyword evidence="4" id="KW-1133">Transmembrane helix</keyword>
<dbReference type="SMART" id="SM00563">
    <property type="entry name" value="PlsC"/>
    <property type="match status" value="1"/>
</dbReference>
<comment type="similarity">
    <text evidence="1">Belongs to the 1-acyl-sn-glycerol-3-phosphate acyltransferase family.</text>
</comment>
<name>A0AAV2H9U3_LYMST</name>
<evidence type="ECO:0000259" key="5">
    <source>
        <dbReference type="SMART" id="SM00563"/>
    </source>
</evidence>
<protein>
    <recommendedName>
        <fullName evidence="5">Phospholipid/glycerol acyltransferase domain-containing protein</fullName>
    </recommendedName>
</protein>
<dbReference type="Pfam" id="PF01553">
    <property type="entry name" value="Acyltransferase"/>
    <property type="match status" value="1"/>
</dbReference>
<dbReference type="GO" id="GO:0036149">
    <property type="term" value="P:phosphatidylinositol acyl-chain remodeling"/>
    <property type="evidence" value="ECO:0007669"/>
    <property type="project" value="TreeGrafter"/>
</dbReference>
<feature type="transmembrane region" description="Helical" evidence="4">
    <location>
        <begin position="129"/>
        <end position="145"/>
    </location>
</feature>
<keyword evidence="4" id="KW-0812">Transmembrane</keyword>
<organism evidence="6 7">
    <name type="scientific">Lymnaea stagnalis</name>
    <name type="common">Great pond snail</name>
    <name type="synonym">Helix stagnalis</name>
    <dbReference type="NCBI Taxonomy" id="6523"/>
    <lineage>
        <taxon>Eukaryota</taxon>
        <taxon>Metazoa</taxon>
        <taxon>Spiralia</taxon>
        <taxon>Lophotrochozoa</taxon>
        <taxon>Mollusca</taxon>
        <taxon>Gastropoda</taxon>
        <taxon>Heterobranchia</taxon>
        <taxon>Euthyneura</taxon>
        <taxon>Panpulmonata</taxon>
        <taxon>Hygrophila</taxon>
        <taxon>Lymnaeoidea</taxon>
        <taxon>Lymnaeidae</taxon>
        <taxon>Lymnaea</taxon>
    </lineage>
</organism>
<dbReference type="GO" id="GO:0016746">
    <property type="term" value="F:acyltransferase activity"/>
    <property type="evidence" value="ECO:0007669"/>
    <property type="project" value="UniProtKB-KW"/>
</dbReference>
<keyword evidence="3" id="KW-0012">Acyltransferase</keyword>
<feature type="domain" description="Phospholipid/glycerol acyltransferase" evidence="5">
    <location>
        <begin position="91"/>
        <end position="216"/>
    </location>
</feature>
<dbReference type="GO" id="GO:0005739">
    <property type="term" value="C:mitochondrion"/>
    <property type="evidence" value="ECO:0007669"/>
    <property type="project" value="TreeGrafter"/>
</dbReference>
<evidence type="ECO:0000313" key="7">
    <source>
        <dbReference type="Proteomes" id="UP001497497"/>
    </source>
</evidence>
<keyword evidence="7" id="KW-1185">Reference proteome</keyword>
<keyword evidence="4" id="KW-0472">Membrane</keyword>
<dbReference type="Pfam" id="PF16076">
    <property type="entry name" value="Acyltransf_C"/>
    <property type="match status" value="1"/>
</dbReference>
<evidence type="ECO:0000256" key="2">
    <source>
        <dbReference type="ARBA" id="ARBA00022679"/>
    </source>
</evidence>
<dbReference type="PANTHER" id="PTHR10983:SF73">
    <property type="entry name" value="1-ACYL-SN-GLYCEROL-3-PHOSPHATE ACYLTRANSFERASE EPSILON"/>
    <property type="match status" value="1"/>
</dbReference>
<evidence type="ECO:0000256" key="3">
    <source>
        <dbReference type="ARBA" id="ARBA00023315"/>
    </source>
</evidence>
<dbReference type="InterPro" id="IPR002123">
    <property type="entry name" value="Plipid/glycerol_acylTrfase"/>
</dbReference>
<reference evidence="6 7" key="1">
    <citation type="submission" date="2024-04" db="EMBL/GenBank/DDBJ databases">
        <authorList>
            <consortium name="Genoscope - CEA"/>
            <person name="William W."/>
        </authorList>
    </citation>
    <scope>NUCLEOTIDE SEQUENCE [LARGE SCALE GENOMIC DNA]</scope>
</reference>
<feature type="transmembrane region" description="Helical" evidence="4">
    <location>
        <begin position="349"/>
        <end position="367"/>
    </location>
</feature>
<evidence type="ECO:0000256" key="1">
    <source>
        <dbReference type="ARBA" id="ARBA00008655"/>
    </source>
</evidence>
<gene>
    <name evidence="6" type="ORF">GSLYS_00004085001</name>
</gene>
<feature type="transmembrane region" description="Helical" evidence="4">
    <location>
        <begin position="321"/>
        <end position="343"/>
    </location>
</feature>
<proteinExistence type="inferred from homology"/>
<dbReference type="CDD" id="cd07990">
    <property type="entry name" value="LPLAT_LCLAT1-like"/>
    <property type="match status" value="1"/>
</dbReference>
<evidence type="ECO:0000256" key="4">
    <source>
        <dbReference type="SAM" id="Phobius"/>
    </source>
</evidence>
<evidence type="ECO:0000313" key="6">
    <source>
        <dbReference type="EMBL" id="CAL1529952.1"/>
    </source>
</evidence>
<sequence length="369" mass="42504">MLSALVLIENLRWMIPSAIMLGAAPAYITVWGVWRVVSAALPRWVYVKGDDVLFATYHRNLLFFFEVVTGVELIFYGDLTAIQELSKGENCIYMSNHQSTLDWVLASSVSMRRGCLGSTRYVLKDGLKYFPFYGFYLAMHGSLFVKRAGKFRRDMAERQLGRDAHDKKPMWLVVFPEGTRYNPELTKPIQQSKQFSLEQDLQPLENVLFPRVRAVQVCVEQLRESLDSVYDVTIAYGNKFDFAKQHRLPAPPMQDFLMGASKRVHIHISRIPISQVPTETEELKQWLYTRYLIKDKLLKEFYSAECENDARFPGIRVVKPIPLSSLLPSVMLWSGTVIAVHMFQQSRQVYWTFGVGAATLGLLWMCIRH</sequence>
<dbReference type="SUPFAM" id="SSF69593">
    <property type="entry name" value="Glycerol-3-phosphate (1)-acyltransferase"/>
    <property type="match status" value="1"/>
</dbReference>
<keyword evidence="2" id="KW-0808">Transferase</keyword>
<accession>A0AAV2H9U3</accession>
<dbReference type="PANTHER" id="PTHR10983">
    <property type="entry name" value="1-ACYLGLYCEROL-3-PHOSPHATE ACYLTRANSFERASE-RELATED"/>
    <property type="match status" value="1"/>
</dbReference>
<dbReference type="EMBL" id="CAXITT010000058">
    <property type="protein sequence ID" value="CAL1529952.1"/>
    <property type="molecule type" value="Genomic_DNA"/>
</dbReference>